<dbReference type="GO" id="GO:0005829">
    <property type="term" value="C:cytosol"/>
    <property type="evidence" value="ECO:0007669"/>
    <property type="project" value="TreeGrafter"/>
</dbReference>
<keyword evidence="5" id="KW-0276">Fatty acid metabolism</keyword>
<dbReference type="InterPro" id="IPR023213">
    <property type="entry name" value="CAT-like_dom_sf"/>
</dbReference>
<evidence type="ECO:0000259" key="8">
    <source>
        <dbReference type="PROSITE" id="PS50075"/>
    </source>
</evidence>
<dbReference type="Pfam" id="PF00501">
    <property type="entry name" value="AMP-binding"/>
    <property type="match status" value="4"/>
</dbReference>
<dbReference type="SUPFAM" id="SSF56801">
    <property type="entry name" value="Acetyl-CoA synthetase-like"/>
    <property type="match status" value="4"/>
</dbReference>
<dbReference type="InterPro" id="IPR020845">
    <property type="entry name" value="AMP-binding_CS"/>
</dbReference>
<feature type="domain" description="Carrier" evidence="8">
    <location>
        <begin position="3277"/>
        <end position="3351"/>
    </location>
</feature>
<dbReference type="NCBIfam" id="TIGR01733">
    <property type="entry name" value="AA-adenyl-dom"/>
    <property type="match status" value="3"/>
</dbReference>
<evidence type="ECO:0000256" key="5">
    <source>
        <dbReference type="ARBA" id="ARBA00022832"/>
    </source>
</evidence>
<gene>
    <name evidence="9" type="primary">lgrB_2</name>
    <name evidence="9" type="ORF">PAN31108_03345</name>
</gene>
<dbReference type="FunFam" id="1.10.1200.10:FF:000016">
    <property type="entry name" value="Non-ribosomal peptide synthase"/>
    <property type="match status" value="1"/>
</dbReference>
<dbReference type="Gene3D" id="3.30.559.10">
    <property type="entry name" value="Chloramphenicol acetyltransferase-like domain"/>
    <property type="match status" value="4"/>
</dbReference>
<dbReference type="InterPro" id="IPR020806">
    <property type="entry name" value="PKS_PP-bd"/>
</dbReference>
<dbReference type="GO" id="GO:0006631">
    <property type="term" value="P:fatty acid metabolic process"/>
    <property type="evidence" value="ECO:0007669"/>
    <property type="project" value="UniProtKB-KW"/>
</dbReference>
<dbReference type="Gene3D" id="3.40.50.980">
    <property type="match status" value="4"/>
</dbReference>
<keyword evidence="3" id="KW-0596">Phosphopantetheine</keyword>
<dbReference type="NCBIfam" id="NF003417">
    <property type="entry name" value="PRK04813.1"/>
    <property type="match status" value="5"/>
</dbReference>
<dbReference type="PANTHER" id="PTHR45527">
    <property type="entry name" value="NONRIBOSOMAL PEPTIDE SYNTHETASE"/>
    <property type="match status" value="1"/>
</dbReference>
<dbReference type="InterPro" id="IPR036736">
    <property type="entry name" value="ACP-like_sf"/>
</dbReference>
<accession>A0A5E4WJP9</accession>
<comment type="cofactor">
    <cofactor evidence="1">
        <name>pantetheine 4'-phosphate</name>
        <dbReference type="ChEBI" id="CHEBI:47942"/>
    </cofactor>
</comment>
<dbReference type="Pfam" id="PF00550">
    <property type="entry name" value="PP-binding"/>
    <property type="match status" value="4"/>
</dbReference>
<evidence type="ECO:0000256" key="2">
    <source>
        <dbReference type="ARBA" id="ARBA00006432"/>
    </source>
</evidence>
<evidence type="ECO:0000256" key="6">
    <source>
        <dbReference type="ARBA" id="ARBA00023098"/>
    </source>
</evidence>
<dbReference type="Gene3D" id="3.30.559.30">
    <property type="entry name" value="Nonribosomal peptide synthetase, condensation domain"/>
    <property type="match status" value="4"/>
</dbReference>
<evidence type="ECO:0000313" key="9">
    <source>
        <dbReference type="EMBL" id="VVE25297.1"/>
    </source>
</evidence>
<feature type="region of interest" description="Disordered" evidence="7">
    <location>
        <begin position="2434"/>
        <end position="2457"/>
    </location>
</feature>
<dbReference type="Proteomes" id="UP000406256">
    <property type="component" value="Unassembled WGS sequence"/>
</dbReference>
<dbReference type="InterPro" id="IPR010071">
    <property type="entry name" value="AA_adenyl_dom"/>
</dbReference>
<dbReference type="PROSITE" id="PS50075">
    <property type="entry name" value="CARRIER"/>
    <property type="match status" value="4"/>
</dbReference>
<dbReference type="Gene3D" id="2.30.38.10">
    <property type="entry name" value="Luciferase, Domain 3"/>
    <property type="match status" value="2"/>
</dbReference>
<evidence type="ECO:0000256" key="4">
    <source>
        <dbReference type="ARBA" id="ARBA00022553"/>
    </source>
</evidence>
<dbReference type="FunFam" id="2.30.38.10:FF:000001">
    <property type="entry name" value="Non-ribosomal peptide synthetase PvdI"/>
    <property type="match status" value="2"/>
</dbReference>
<name>A0A5E4WJP9_9BURK</name>
<keyword evidence="6" id="KW-0443">Lipid metabolism</keyword>
<dbReference type="InterPro" id="IPR042099">
    <property type="entry name" value="ANL_N_sf"/>
</dbReference>
<feature type="domain" description="Carrier" evidence="8">
    <location>
        <begin position="636"/>
        <end position="711"/>
    </location>
</feature>
<dbReference type="FunFam" id="1.10.1200.10:FF:000005">
    <property type="entry name" value="Nonribosomal peptide synthetase 1"/>
    <property type="match status" value="2"/>
</dbReference>
<dbReference type="PROSITE" id="PS00012">
    <property type="entry name" value="PHOSPHOPANTETHEINE"/>
    <property type="match status" value="4"/>
</dbReference>
<dbReference type="InterPro" id="IPR040097">
    <property type="entry name" value="FAAL/FAAC"/>
</dbReference>
<dbReference type="InterPro" id="IPR001242">
    <property type="entry name" value="Condensation_dom"/>
</dbReference>
<protein>
    <submittedName>
        <fullName evidence="9">Linear gramicidin synthase subunit B</fullName>
    </submittedName>
</protein>
<dbReference type="PROSITE" id="PS00455">
    <property type="entry name" value="AMP_BINDING"/>
    <property type="match status" value="4"/>
</dbReference>
<dbReference type="OrthoDB" id="6297021at2"/>
<dbReference type="GO" id="GO:0003824">
    <property type="term" value="F:catalytic activity"/>
    <property type="evidence" value="ECO:0007669"/>
    <property type="project" value="InterPro"/>
</dbReference>
<sequence length="4467" mass="477948">MNDALRLPVPFGPVHSPDASAPGAASSASHDAPPSLEDPIEHIVGLLRARARLEPAREALRALSSDDGDGQALTCAGLDTRARAVAATLQRLAAGQTHGERGLLLMPTGLDYVAGFFGCLYAGAIAVPAFPPESARPQHLARVRSILHDAKARFVLTDRQHRDAMLAFGDAVPELRGVEIVVIDDIDDAAAADWQETNVSPADLAFLQYTSGSTSTPKGVMVSHANLMANEAAIVAGLGMTRDDTMVSWLPLYHDMGLIGGLLSPIYRGARLVLMSPQFFLERPVRWLRAIDKFGGTVSGGPDFAYRLCAQRIDAATIGALDLSGWRLAFSGSEPVRHDTLVDFCDAFAPAGFDPKAVYPCYGLAEATLFVTGGQRGDGMTAARFDRAALAQQRAEASRAAASDDGAMLVGCGTTPLDHDVRLMTWNESPDVAPAPVPAGGVGEIWVSGPSVAQGYWRNDEASARTFVQVDDRRWLRTGDLGFVHDDQLYITGRCKDVIIVRGHNLYPQDLEKAVEADVELVRKGRVTAFAVDIDGEPGIGIAAEVGRSVQKMVPPQTLAEVIAVAVADVCQQAASVVVLLNPGALPKTSSGKLQRSACARGWREGSLDAWATWQNGVVLGKDADVAPNASQDAATPQDKHYETVAAIWREVLGRATVNADDHFFLCGGSSLLAMQVLARVHERLGLKATLAPLYEHARLGDWVQALSKLPKLSMPSMPSSVGSDASAAAAHQIPKATPLAQTPDTRIFRQSFAQARLWFVHRLDPANSAAYHVGGQLLVKGRFDAAAFAHALAIVASRHDALRTTFDERDGVAVQIVHARADVPLTQHDLASTGDADAAAARLTREWLAQPFAPEATPPWRVGVLRTAHDAHRIVFVLHHLLTDAWSMTLLVDELARAYSACANGATPVFEAVPVQPGDHAHWQHAQVDGAALAGQLDWWQARLPEPSPVLTLPLDRARGALRSGAGHTLAFAFPSGLTRDVLTYAAQHKATPFIVLAASFQWLLHRYAGETDIRVGVPIAQRDVAGLERMLGCLVNTQVWRAEVDPAGGFDRLVAQVRDGALDAHAHRDAPFERVVERIAPQRSLGQSPLFQVMLNHHVTNAAASHAAAGWPAGLSVVAEPLTGGAQYDLALDIDERHEAPAGASADPLDGVTLRARLTFPTDLFDAQTIERLGADWRAGLATLLAQSTQPLASLDVAFARVPGGERRAGGALSADASLPFRSVPERVDVQAARQASAIALRDEAGALTYGELASASNRVAHWLLAQGVTPETRIGLAMSRQTGMIAGLLGIMKAGGAFVPLDPSYPAERLTQIIEDAGISLVLTEASLMAASWLPARGAAVATVADIADIVADAALPDRAPHVALHPGQLAYLIYTSGSTGVPKGVAVAHGPLAMHCVATGEQYRLSPEVCELHVLSINFDGAHERWMAPLICGASLFIADERHWAPQTMVDAMRRHGVTNAGFPTAYLCRLATSGATGAPALRLLSFGGEAMPWPALRAAQAMFRPAQTINGYGPTEAVMTPVAWSIDGDLDAQPAAQLAGQAYAPIGEPVGRRRAWVLDPWLGEVPLGAVGELYLGGEGVARGYLGRPALSAERFVPDPRGEPGARMYRTGDRVRRLADGTLVYLGRFDQQVKVRGFRIEPGEVETQLLREPGVDDALAVVAAGPAGDQLVAYVAGKRLDGEALRVALSQRLPDYLVPSLILVLDTLPKLPNGKRDRAALPAPVWGSAGGQAPQSAAEVALAALWQELLRLPSVSRDDNFFALGGDSIVALQMVGRARQAGWQVGAQDVFRHQTLARLAAQARAVDDANDAVRAPEPMTGDVPLTPVQAWFFRQDIAHRDHWNQWVEVRLPDGIDLSAVRDALARVVMHHDALRLRFIERDGQWQARYVAPHAADDLLWHAAMCDDAQLADLLAQAQRSLSIAHGPLLRALLVRTDTGALRCFLVAHHLVIDGVSWRILLNDWQTALARPDAALPCVGQSMRDWAQRWHDWTRSEAAGPALDMWRNALSGALDAIDVAKNTHVGTGTGEIEQTWPAGVALPLTQLRRGRMHEVLSAAVAHTLGKRVDARRYVVHVEGHGRDGEGQGDLSHTLGWFTAAWPLAVEVGATPEATLTSAREAWRRAPQAGASYGALRYLGAPQARATLDALPEGHVTVNFLGRTDNDEIVDGGLSHAPDVAPPNWLTLDVWQRGDTLRLVCRYDRSRLDGEDVHTLIDEIGATLRALAQTLPGHEPVIAEDFPHAGLSREQLAALPASLQALEAIVPATSMQQGLLFYAQQQGTSDPYFYQKGFVIDGRLDTNAFAQAWRDAIMQHAALRTAYVSDIGEQPLLLVHARETVAPCADLLPQEDWRDATAQAQHARLNARFAAERAEGFSFAHAHRPRLALVRVGEARWWLLWSSHHVALDGWSTGLVLSDVMSRYAALASDAATSGDGTSATASTASPPSAPTAPTAPSFAEFAVWQRELDATASLNHWRELLDGVGAPTPLPAAREPHARVDARGHGEAAWTLAPAQWQSWCDAARRAGVTPGTLCQGAWALLLARYAGLRDVVFGVTASGRSAAVPGIERMAGLFINTLPVRATLDPRRTVAQWLRDLQTQTAQSREHEHVALASITRVARREGKSEGKGEGADGALFESIVVFENYPLDAALLGQRDDGLRLSLLERGTQARNNYPLSLIVEQHDGLRLVLAFARERFDDAAVQALGEQFVALLGAVVQGFDAPLGCVGLRQATSRAAERTVWPTQDLLDDWHAHVARDGDALAAEGEDGAYRRAELDALANRLAATLQARGIGPEDRVAVCLPRSAALVAAILGIWKTGAAYVPLDPAQPSARLDKLVSASGSKAVIVDDGAPALTQAPVLHWNDLKRVGDAPAPTLVRPHPAQAAYVIYTSGSTGEPKGVVVSRGALHNYVQAVAQQLPQWLPQQLSQQLPQRGPDVGERAAGGFAMASTVAADLGHTTLFGALALGRALYLVPQACAFDAQRFAQWCASRPVDVLKIVPGHLKGLFDAAGAAVLPRALLITGGESLDAAFVAQIRAAHPALMVLNHYGPTETTVGALTHALPPDVADAPVPVGNPLANLHAYVLDADLNPVPPGVAGELYLGGAGLARGYLGAPAQTAERFVPDPWRSGERVYRTGDRAVQRADGALVYLGRMDDQVKIRGYRVEPAEVAQAMRRVPGVADAAVVARHDGPGGAWLHGAFTGTATVDAVRAALSEALPSVWVPARLDGVETLPLTANGKVDRRALIAMAAAADAAKENVAGSAAESARNPPHEGAEAEIAAIWREVLKREQVGRHDAFFEIGGDSILALQVIARLRKRGIKVGPQHLASHPTIAQLATLAAPSEAKAASPAGTSATGPTRGDANRRTFPLSSSQMRVWLETQMAPRAGAYHIAGALRLDGPLQVAALERALQTLCDWHDALRTTVSASDAEAGAPVQHVHATRPVAFTRDALAANLSVEARDAAVQAHLDRLTREPFDLAAGPLWRVHLMQVDEHSHVLMLVMHHLISDGWSMNLLIGDLARAYRAHASGATPVREMTHVTHITPVRYGDYAVWQREQLSSPAHAAQLAYWRTQLGTTHPELALPFDRARPAVRDGAGASIDLSVSPGLPARLDRFAREHGVTRFMVMAAAFHLLMHRVTGQGDVRTGLPVAGRTHESVEPVVGFFVNTQVLRSQIGAPTTFASLVTQIRDQLLAAQQNADVPFERLVEHLAPVRSVSRHPLFQVSINHQKRAFAPLSDLAGVKMQAVERRAHHAQVDLALDTEEDETGALRGWLTYACDVFDAPTVRRLGEQWLTLLDVAIAQSQTPVARLAMVPDAATTPGNGGRRVTVAVPMPVHLAIDAQAAARADAVAVSDADGQVTYADLVSRANRVAQALIRAGVEPEARVGLAMSRSTDLIVAMLGILKAGAAYVPLDPAYPAERLSYMVADAGVTHVITHVTTQASQAGAAWLPAGAHTIESILADDTLCSDAPAREVHVDQLAYVIYTSGSTGRPKGAQLTHRNLMRLLLGTSPDFAFDANDVWTMFHSYAFDFSVWEIFGALVHGARLVVVSQDTARDPAAMWTLVAREGVTVLNQTPSAFYQWLGAMPADAVATTLRHIVFGGEALTPARLAPWWQRFGEATQLTNMYGITETTVHVSQRRLRPEDTAGSPIGEPIADLDWRVLDAGLNEVPPGVAGDLYVCGEGLARGYLGQAGLTAERFVPDPKGAPGERMYRSGDRARRLADGTLDYLGRGDAQVKLRGFRIELGEIETQLLRHDDVTDAAVLVRDDGAGEQLVAYVVSPVEASALWPRLRSHLGGQLPAYMVPGQWLRLDTLPLTPNGKLDRRALPVPEAVGAQRFEAPHDGHEALIAAIWQDVLGVPRVGRHDDFFALGGHSLLATQVASRLRDALSLDVPLRTLFEASRLTALAETLDGLAAQAGASPSRGGATDDALQAALREMESLSPEALQALLGSEAR</sequence>
<dbReference type="GO" id="GO:0031177">
    <property type="term" value="F:phosphopantetheine binding"/>
    <property type="evidence" value="ECO:0007669"/>
    <property type="project" value="InterPro"/>
</dbReference>
<dbReference type="CDD" id="cd17643">
    <property type="entry name" value="A_NRPS_Cytc1-like"/>
    <property type="match status" value="1"/>
</dbReference>
<dbReference type="GO" id="GO:0043041">
    <property type="term" value="P:amino acid activation for nonribosomal peptide biosynthetic process"/>
    <property type="evidence" value="ECO:0007669"/>
    <property type="project" value="TreeGrafter"/>
</dbReference>
<dbReference type="GO" id="GO:0071766">
    <property type="term" value="P:Actinobacterium-type cell wall biogenesis"/>
    <property type="evidence" value="ECO:0007669"/>
    <property type="project" value="UniProtKB-ARBA"/>
</dbReference>
<dbReference type="SUPFAM" id="SSF52777">
    <property type="entry name" value="CoA-dependent acyltransferases"/>
    <property type="match status" value="8"/>
</dbReference>
<dbReference type="Gene3D" id="3.40.50.1820">
    <property type="entry name" value="alpha/beta hydrolase"/>
    <property type="match status" value="1"/>
</dbReference>
<dbReference type="FunFam" id="3.40.50.12780:FF:000012">
    <property type="entry name" value="Non-ribosomal peptide synthetase"/>
    <property type="match status" value="1"/>
</dbReference>
<evidence type="ECO:0000256" key="7">
    <source>
        <dbReference type="SAM" id="MobiDB-lite"/>
    </source>
</evidence>
<evidence type="ECO:0000313" key="10">
    <source>
        <dbReference type="Proteomes" id="UP000406256"/>
    </source>
</evidence>
<dbReference type="EMBL" id="CABPSB010000012">
    <property type="protein sequence ID" value="VVE25297.1"/>
    <property type="molecule type" value="Genomic_DNA"/>
</dbReference>
<dbReference type="GO" id="GO:0072330">
    <property type="term" value="P:monocarboxylic acid biosynthetic process"/>
    <property type="evidence" value="ECO:0007669"/>
    <property type="project" value="UniProtKB-ARBA"/>
</dbReference>
<evidence type="ECO:0000256" key="1">
    <source>
        <dbReference type="ARBA" id="ARBA00001957"/>
    </source>
</evidence>
<dbReference type="InterPro" id="IPR006162">
    <property type="entry name" value="Ppantetheine_attach_site"/>
</dbReference>
<dbReference type="CDD" id="cd05930">
    <property type="entry name" value="A_NRPS"/>
    <property type="match status" value="1"/>
</dbReference>
<dbReference type="GO" id="GO:0008610">
    <property type="term" value="P:lipid biosynthetic process"/>
    <property type="evidence" value="ECO:0007669"/>
    <property type="project" value="InterPro"/>
</dbReference>
<comment type="similarity">
    <text evidence="2">Belongs to the ATP-dependent AMP-binding enzyme family.</text>
</comment>
<feature type="compositionally biased region" description="Low complexity" evidence="7">
    <location>
        <begin position="15"/>
        <end position="35"/>
    </location>
</feature>
<dbReference type="InterPro" id="IPR009081">
    <property type="entry name" value="PP-bd_ACP"/>
</dbReference>
<dbReference type="FunFam" id="3.40.50.12780:FF:000013">
    <property type="entry name" value="Long-chain-fatty-acid--AMP ligase FadD32"/>
    <property type="match status" value="1"/>
</dbReference>
<dbReference type="CDD" id="cd05931">
    <property type="entry name" value="FAAL"/>
    <property type="match status" value="1"/>
</dbReference>
<keyword evidence="10" id="KW-1185">Reference proteome</keyword>
<dbReference type="PANTHER" id="PTHR45527:SF14">
    <property type="entry name" value="PLIPASTATIN SYNTHASE SUBUNIT B"/>
    <property type="match status" value="1"/>
</dbReference>
<reference evidence="9 10" key="1">
    <citation type="submission" date="2019-08" db="EMBL/GenBank/DDBJ databases">
        <authorList>
            <person name="Peeters C."/>
        </authorList>
    </citation>
    <scope>NUCLEOTIDE SEQUENCE [LARGE SCALE GENOMIC DNA]</scope>
    <source>
        <strain evidence="9 10">LMG 31108</strain>
    </source>
</reference>
<feature type="domain" description="Carrier" evidence="8">
    <location>
        <begin position="4351"/>
        <end position="4426"/>
    </location>
</feature>
<feature type="region of interest" description="Disordered" evidence="7">
    <location>
        <begin position="1"/>
        <end position="35"/>
    </location>
</feature>
<dbReference type="Gene3D" id="1.10.1200.10">
    <property type="entry name" value="ACP-like"/>
    <property type="match status" value="3"/>
</dbReference>
<organism evidence="9 10">
    <name type="scientific">Pandoraea anhela</name>
    <dbReference type="NCBI Taxonomy" id="2508295"/>
    <lineage>
        <taxon>Bacteria</taxon>
        <taxon>Pseudomonadati</taxon>
        <taxon>Pseudomonadota</taxon>
        <taxon>Betaproteobacteria</taxon>
        <taxon>Burkholderiales</taxon>
        <taxon>Burkholderiaceae</taxon>
        <taxon>Pandoraea</taxon>
    </lineage>
</organism>
<dbReference type="Pfam" id="PF13193">
    <property type="entry name" value="AMP-binding_C"/>
    <property type="match status" value="2"/>
</dbReference>
<dbReference type="CDD" id="cd19531">
    <property type="entry name" value="LCL_NRPS-like"/>
    <property type="match status" value="2"/>
</dbReference>
<dbReference type="InterPro" id="IPR025110">
    <property type="entry name" value="AMP-bd_C"/>
</dbReference>
<proteinExistence type="inferred from homology"/>
<dbReference type="Gene3D" id="3.30.300.30">
    <property type="match status" value="4"/>
</dbReference>
<dbReference type="InterPro" id="IPR029058">
    <property type="entry name" value="AB_hydrolase_fold"/>
</dbReference>
<dbReference type="Pfam" id="PF00668">
    <property type="entry name" value="Condensation"/>
    <property type="match status" value="4"/>
</dbReference>
<dbReference type="FunFam" id="3.40.50.980:FF:000001">
    <property type="entry name" value="Non-ribosomal peptide synthetase"/>
    <property type="match status" value="3"/>
</dbReference>
<feature type="region of interest" description="Disordered" evidence="7">
    <location>
        <begin position="3351"/>
        <end position="3374"/>
    </location>
</feature>
<dbReference type="Gene3D" id="3.40.50.12780">
    <property type="entry name" value="N-terminal domain of ligase-like"/>
    <property type="match status" value="2"/>
</dbReference>
<dbReference type="RefSeq" id="WP_150669938.1">
    <property type="nucleotide sequence ID" value="NZ_CABPSB010000012.1"/>
</dbReference>
<dbReference type="FunFam" id="3.40.50.980:FF:000002">
    <property type="entry name" value="Enterobactin synthetase component F"/>
    <property type="match status" value="1"/>
</dbReference>
<dbReference type="InterPro" id="IPR000873">
    <property type="entry name" value="AMP-dep_synth/lig_dom"/>
</dbReference>
<feature type="domain" description="Carrier" evidence="8">
    <location>
        <begin position="1737"/>
        <end position="1811"/>
    </location>
</feature>
<dbReference type="SUPFAM" id="SSF47336">
    <property type="entry name" value="ACP-like"/>
    <property type="match status" value="4"/>
</dbReference>
<evidence type="ECO:0000256" key="3">
    <source>
        <dbReference type="ARBA" id="ARBA00022450"/>
    </source>
</evidence>
<keyword evidence="4" id="KW-0597">Phosphoprotein</keyword>
<dbReference type="InterPro" id="IPR045851">
    <property type="entry name" value="AMP-bd_C_sf"/>
</dbReference>
<dbReference type="SMART" id="SM00823">
    <property type="entry name" value="PKS_PP"/>
    <property type="match status" value="3"/>
</dbReference>
<dbReference type="FunFam" id="3.30.300.30:FF:000010">
    <property type="entry name" value="Enterobactin synthetase component F"/>
    <property type="match status" value="1"/>
</dbReference>
<dbReference type="GO" id="GO:0044550">
    <property type="term" value="P:secondary metabolite biosynthetic process"/>
    <property type="evidence" value="ECO:0007669"/>
    <property type="project" value="UniProtKB-ARBA"/>
</dbReference>